<evidence type="ECO:0000313" key="2">
    <source>
        <dbReference type="Proteomes" id="UP001604336"/>
    </source>
</evidence>
<organism evidence="1 2">
    <name type="scientific">Abeliophyllum distichum</name>
    <dbReference type="NCBI Taxonomy" id="126358"/>
    <lineage>
        <taxon>Eukaryota</taxon>
        <taxon>Viridiplantae</taxon>
        <taxon>Streptophyta</taxon>
        <taxon>Embryophyta</taxon>
        <taxon>Tracheophyta</taxon>
        <taxon>Spermatophyta</taxon>
        <taxon>Magnoliopsida</taxon>
        <taxon>eudicotyledons</taxon>
        <taxon>Gunneridae</taxon>
        <taxon>Pentapetalae</taxon>
        <taxon>asterids</taxon>
        <taxon>lamiids</taxon>
        <taxon>Lamiales</taxon>
        <taxon>Oleaceae</taxon>
        <taxon>Forsythieae</taxon>
        <taxon>Abeliophyllum</taxon>
    </lineage>
</organism>
<reference evidence="2" key="1">
    <citation type="submission" date="2024-07" db="EMBL/GenBank/DDBJ databases">
        <title>Two chromosome-level genome assemblies of Korean endemic species Abeliophyllum distichum and Forsythia ovata (Oleaceae).</title>
        <authorList>
            <person name="Jang H."/>
        </authorList>
    </citation>
    <scope>NUCLEOTIDE SEQUENCE [LARGE SCALE GENOMIC DNA]</scope>
</reference>
<sequence length="118" mass="13388">MKLCTKADDKRSPFGYETLGPKAIVSGSGIVIILEYCKDNSLAFKYPLRLKLIGLDIEDVSFTMDQTKCHLEFGNTIYESCDFLAKRRLLVLLRLFFRIYYKETCLVSSQSASSVLPS</sequence>
<dbReference type="AlphaFoldDB" id="A0ABD1PDX5"/>
<keyword evidence="2" id="KW-1185">Reference proteome</keyword>
<evidence type="ECO:0000313" key="1">
    <source>
        <dbReference type="EMBL" id="KAL2461588.1"/>
    </source>
</evidence>
<comment type="caution">
    <text evidence="1">The sequence shown here is derived from an EMBL/GenBank/DDBJ whole genome shotgun (WGS) entry which is preliminary data.</text>
</comment>
<protein>
    <submittedName>
        <fullName evidence="1">Uncharacterized protein</fullName>
    </submittedName>
</protein>
<proteinExistence type="predicted"/>
<dbReference type="Proteomes" id="UP001604336">
    <property type="component" value="Unassembled WGS sequence"/>
</dbReference>
<name>A0ABD1PDX5_9LAMI</name>
<accession>A0ABD1PDX5</accession>
<dbReference type="EMBL" id="JBFOLK010000014">
    <property type="protein sequence ID" value="KAL2461588.1"/>
    <property type="molecule type" value="Genomic_DNA"/>
</dbReference>
<gene>
    <name evidence="1" type="ORF">Adt_45008</name>
</gene>